<proteinExistence type="predicted"/>
<keyword evidence="3" id="KW-1185">Reference proteome</keyword>
<accession>G8H110</accession>
<gene>
    <name evidence="2" type="ORF">cy07</name>
</gene>
<feature type="compositionally biased region" description="Low complexity" evidence="1">
    <location>
        <begin position="24"/>
        <end position="40"/>
    </location>
</feature>
<feature type="region of interest" description="Disordered" evidence="1">
    <location>
        <begin position="13"/>
        <end position="43"/>
    </location>
</feature>
<evidence type="ECO:0000313" key="2">
    <source>
        <dbReference type="EMBL" id="AEQ32084.1"/>
    </source>
</evidence>
<dbReference type="EMBL" id="JN227533">
    <property type="protein sequence ID" value="AEQ32084.1"/>
    <property type="molecule type" value="Genomic_DNA"/>
</dbReference>
<dbReference type="Proteomes" id="UP000174965">
    <property type="component" value="Segment"/>
</dbReference>
<evidence type="ECO:0000313" key="3">
    <source>
        <dbReference type="Proteomes" id="UP000174965"/>
    </source>
</evidence>
<name>G8H110_9BETA</name>
<organism evidence="2 3">
    <name type="scientific">macacine betaherpesvirus 8</name>
    <dbReference type="NCBI Taxonomy" id="2560567"/>
    <lineage>
        <taxon>Viruses</taxon>
        <taxon>Duplodnaviria</taxon>
        <taxon>Heunggongvirae</taxon>
        <taxon>Peploviricota</taxon>
        <taxon>Herviviricetes</taxon>
        <taxon>Herpesvirales</taxon>
        <taxon>Orthoherpesviridae</taxon>
        <taxon>Betaherpesvirinae</taxon>
        <taxon>Cytomegalovirus</taxon>
        <taxon>Cytomegalovirus macacinebeta8</taxon>
    </lineage>
</organism>
<evidence type="ECO:0000256" key="1">
    <source>
        <dbReference type="SAM" id="MobiDB-lite"/>
    </source>
</evidence>
<protein>
    <submittedName>
        <fullName evidence="2">Uncharacterized protein</fullName>
    </submittedName>
</protein>
<sequence>MYRVASHSIVFTNARPHARHQGVSNASTNSSTRSSNSSRSVPLEQGTSAMFARLPAAQHVRRLSPLYKGGRRCLQGRGERTHFPLRAPLGKRGVLKRQESPEALIRQSQKRLPSVFSEDRWDCLLESPCTSFLYIYIETECETPALSCVRDFSPTSPLQEW</sequence>
<reference evidence="2 3" key="1">
    <citation type="journal article" date="2011" name="J. Virol.">
        <title>Genomic sequencing and characterization of cynomolgus macaque cytomegalovirus.</title>
        <authorList>
            <person name="Marsh A.K."/>
            <person name="Willer D.O."/>
            <person name="Ambagala A.P."/>
            <person name="Dzamba M."/>
            <person name="Chan J.K."/>
            <person name="Pilon R."/>
            <person name="Fournier J."/>
            <person name="Sandstrom P."/>
            <person name="Brudno M."/>
            <person name="Macdonald K.S."/>
        </authorList>
    </citation>
    <scope>NUCLEOTIDE SEQUENCE [LARGE SCALE GENOMIC DNA]</scope>
    <source>
        <strain evidence="2 3">Ottawa</strain>
    </source>
</reference>